<keyword evidence="2" id="KW-1185">Reference proteome</keyword>
<dbReference type="EMBL" id="KZ293663">
    <property type="protein sequence ID" value="PBK91107.1"/>
    <property type="molecule type" value="Genomic_DNA"/>
</dbReference>
<name>A0A2H3DPW1_ARMGA</name>
<protein>
    <submittedName>
        <fullName evidence="1">Uncharacterized protein</fullName>
    </submittedName>
</protein>
<evidence type="ECO:0000313" key="1">
    <source>
        <dbReference type="EMBL" id="PBK91107.1"/>
    </source>
</evidence>
<sequence>MERKPTTFTISILCICKAAVVRFNLRRRAVWSIECRRYDRSDHLDFCRPALTKSSEMYTCEMCIDRDQDLIGEKPMVHGPCHWSSSRRSNE</sequence>
<dbReference type="Proteomes" id="UP000217790">
    <property type="component" value="Unassembled WGS sequence"/>
</dbReference>
<evidence type="ECO:0000313" key="2">
    <source>
        <dbReference type="Proteomes" id="UP000217790"/>
    </source>
</evidence>
<proteinExistence type="predicted"/>
<organism evidence="1 2">
    <name type="scientific">Armillaria gallica</name>
    <name type="common">Bulbous honey fungus</name>
    <name type="synonym">Armillaria bulbosa</name>
    <dbReference type="NCBI Taxonomy" id="47427"/>
    <lineage>
        <taxon>Eukaryota</taxon>
        <taxon>Fungi</taxon>
        <taxon>Dikarya</taxon>
        <taxon>Basidiomycota</taxon>
        <taxon>Agaricomycotina</taxon>
        <taxon>Agaricomycetes</taxon>
        <taxon>Agaricomycetidae</taxon>
        <taxon>Agaricales</taxon>
        <taxon>Marasmiineae</taxon>
        <taxon>Physalacriaceae</taxon>
        <taxon>Armillaria</taxon>
    </lineage>
</organism>
<accession>A0A2H3DPW1</accession>
<reference evidence="2" key="1">
    <citation type="journal article" date="2017" name="Nat. Ecol. Evol.">
        <title>Genome expansion and lineage-specific genetic innovations in the forest pathogenic fungi Armillaria.</title>
        <authorList>
            <person name="Sipos G."/>
            <person name="Prasanna A.N."/>
            <person name="Walter M.C."/>
            <person name="O'Connor E."/>
            <person name="Balint B."/>
            <person name="Krizsan K."/>
            <person name="Kiss B."/>
            <person name="Hess J."/>
            <person name="Varga T."/>
            <person name="Slot J."/>
            <person name="Riley R."/>
            <person name="Boka B."/>
            <person name="Rigling D."/>
            <person name="Barry K."/>
            <person name="Lee J."/>
            <person name="Mihaltcheva S."/>
            <person name="LaButti K."/>
            <person name="Lipzen A."/>
            <person name="Waldron R."/>
            <person name="Moloney N.M."/>
            <person name="Sperisen C."/>
            <person name="Kredics L."/>
            <person name="Vagvoelgyi C."/>
            <person name="Patrignani A."/>
            <person name="Fitzpatrick D."/>
            <person name="Nagy I."/>
            <person name="Doyle S."/>
            <person name="Anderson J.B."/>
            <person name="Grigoriev I.V."/>
            <person name="Gueldener U."/>
            <person name="Muensterkoetter M."/>
            <person name="Nagy L.G."/>
        </authorList>
    </citation>
    <scope>NUCLEOTIDE SEQUENCE [LARGE SCALE GENOMIC DNA]</scope>
    <source>
        <strain evidence="2">Ar21-2</strain>
    </source>
</reference>
<dbReference type="AlphaFoldDB" id="A0A2H3DPW1"/>
<dbReference type="InParanoid" id="A0A2H3DPW1"/>
<gene>
    <name evidence="1" type="ORF">ARMGADRAFT_287331</name>
</gene>